<feature type="region of interest" description="Disordered" evidence="1">
    <location>
        <begin position="824"/>
        <end position="850"/>
    </location>
</feature>
<feature type="transmembrane region" description="Helical" evidence="2">
    <location>
        <begin position="2276"/>
        <end position="2294"/>
    </location>
</feature>
<feature type="transmembrane region" description="Helical" evidence="2">
    <location>
        <begin position="2549"/>
        <end position="2569"/>
    </location>
</feature>
<feature type="compositionally biased region" description="Pro residues" evidence="1">
    <location>
        <begin position="706"/>
        <end position="727"/>
    </location>
</feature>
<feature type="compositionally biased region" description="Low complexity" evidence="1">
    <location>
        <begin position="567"/>
        <end position="591"/>
    </location>
</feature>
<dbReference type="EMBL" id="JAQMWT010000362">
    <property type="protein sequence ID" value="KAJ8602974.1"/>
    <property type="molecule type" value="Genomic_DNA"/>
</dbReference>
<protein>
    <recommendedName>
        <fullName evidence="3">PKD/REJ-like domain-containing protein</fullName>
    </recommendedName>
</protein>
<feature type="region of interest" description="Disordered" evidence="1">
    <location>
        <begin position="2092"/>
        <end position="2115"/>
    </location>
</feature>
<feature type="compositionally biased region" description="Low complexity" evidence="1">
    <location>
        <begin position="681"/>
        <end position="699"/>
    </location>
</feature>
<evidence type="ECO:0000256" key="2">
    <source>
        <dbReference type="SAM" id="Phobius"/>
    </source>
</evidence>
<feature type="transmembrane region" description="Helical" evidence="2">
    <location>
        <begin position="2061"/>
        <end position="2079"/>
    </location>
</feature>
<evidence type="ECO:0000256" key="1">
    <source>
        <dbReference type="SAM" id="MobiDB-lite"/>
    </source>
</evidence>
<dbReference type="Pfam" id="PF02010">
    <property type="entry name" value="REJ"/>
    <property type="match status" value="1"/>
</dbReference>
<reference evidence="4" key="1">
    <citation type="submission" date="2023-01" db="EMBL/GenBank/DDBJ databases">
        <title>Metagenome sequencing of chrysophaentin producing Chrysophaeum taylorii.</title>
        <authorList>
            <person name="Davison J."/>
            <person name="Bewley C."/>
        </authorList>
    </citation>
    <scope>NUCLEOTIDE SEQUENCE</scope>
    <source>
        <strain evidence="4">NIES-1699</strain>
    </source>
</reference>
<feature type="compositionally biased region" description="Pro residues" evidence="1">
    <location>
        <begin position="599"/>
        <end position="620"/>
    </location>
</feature>
<sequence>MGAVLAAETVAPSTTAPVSSFEVSNFTRSLCLESEWNCSAPATVFARDALLLTTDADASLRYDTPFASTRSITVVASFETTDASAQQFVSLLRDEANGGIVVEIGPGSRVRLDGNSAAECKNMSDEGSTYSYDYEGSTYDLYVQNSDEGSTYSYDNEGSTTYDTYLRNSTYSYDYEGSTTYDTYLRNSTYSYDYEGSTTYDSYLRNSSYSYDYESSTNGSYLRKSYEGLSYSYDYEGSTYDLYARIDQDEMVVNLKSSSSDCALYSTKGLATVFEGDDAFLSFGGAHTSWISLAASDEPPTSAPTSINPSRCVVVAVAMDESGSMFGEQAWLPGELSAIFANVEARNFTSFNVLCVSGFGGTESPRDLGCSWFTSSTDYDATFEPFVLDGFLEDGYQGLELAVNISATFIAEHRETFDAACTSVVRAAILVTDEDRDVIDAALTYDAIADLLREDDWILNVIVSIAVSDSTIGVNRHGGTIEATGNGTYAETPAGTVDNRTVSSYAGNTKADYVDLAWDNAGIAWNLEVLREGGASAESFSSAFVDVKVEEITSQTFSPTEAPVLATLSPTPLPTKATTSPKPTPAPTETTYVPTIPRAYPPTPLNLPPTPKPSPLPTPVPTVFVDSTPRPSPQATATGTPTLKPSPLPTPVPTVFVDSTPRPSPQATAPGIDTPHPSTPNPTTGQPTTSQPSTPPTNGLTIPDPTRAPVPDPTLPDPTLPGPPSPQRSPTTQPTALEATAFPTTDAPAATPTVDPSGALPSSSTSTESAAPAASSFRVAITTGIVLDSLDAGAFNADETARSSFRESMADVLEDFETTSEDISNILASPRSSRRRLDESSSSSSNSSDVSFAANVTTTSLDAVVEDVKAVLLTAATDGTFDDLVANLNAASDAITDSTEFNEDLSLRLIDELTGIVGGTSPTPSCAAPDSPSLVSVQFVSTGSSVVATFDQDTDQGGLASGKLFECTVLFDAIPTGLACSWISPSQVEAETGDSEINIGSNWTLRANVIASSCDDDCACSALAERQTVAVAGPDAAIVPVVVFQAPSTVSICADLGVDAYLSSGSTSHDWVRVDWTISSSEASSQQQQQQLLLEDLARNATGSLVLAISTEQLSALYEADARSLTFSLELVNYFDETGVGSIDVQLSPDPRPTVKIVGGTAARDVFRPDLLSVNAYATPASCVASDVVNLEYAWTLTFKGGESTGLESTSNDPREFRLPAHSLQALATYTLEVMVTDLETGNFSTTSVDLECLQSDLVASIDGGNRSISQRGVEEISAELSRDPDVFGESSFELLSYAWTCANLDFAGDQSCERAIVGNTTNASILLVDKEVLGFTSFLFAVRVSRPGRTAQTDSVVIEHTIDPPSVFVTTRTSTPPANNRLVITGVALAYRLLDEQLVTRRRLNTTWSLSSGAFADDQSLADVSRTDLAYSLIENTFDGCEDNDATWYKRGDPSRDCEWVFDYSAARCDARGEDGRFASEGCPVSCSNGCQFTRSDVFLLVNPDSLIEGSSYTFRLEATLTGASDVGVATVDLSVPRSPRGGDVETSPSRGITLETAFTIRATKWEGNEPPLRYRFEVAGGQVLRLSTEDSVAEDVILPVGAACAGGTAAVVDCNVTLVVAITDNIGASTDAGIVAQVNPTFLNSTRLLVVVQNLLEQAKAASAYENVCNVAIAAALSSPDDSQLLELLVSSIAEARELSQGTAEQTELFAACLEAVVTDSSALARETAGTALTEILGVTRAASSILFSSDAAQNSLTVVSQLLDSSLFTSTSSEEDDFVYTAASASANVSLTIDSFTNALIAPLVPDEFATTTYTPNLRVSTRKNSGRDAIDLEAAPGSNARATVPAQPQQYGAAVSEVSVNTHRLEEDGGELSSTSVLRFGLTTSSLTVSGRNTTASLRFPTSNATSAPTAMPLRENVTIACPWNFRGVAQAYCEAENRTISRQCNGTKVEETIGCGVASRDACVTWDGQSWAVETCVRNPDASTEASTVCDCTVDFAYVSNFDDDAEEDDALEDDDDEISETTSEDYATKGVFQTYGQLFARNVFGGSINPRRSRIMIIVLCVFYAVISVLMYASDRFDRRDLELKATTTAARPPGGGTPSSPDTPPDGSSAALDDAVFVVVEDDSPQYETGRRLSRSKSERVRVATALAQTRATVAETYLDPERPSWRKRFLAAMAQHHPFASIWTAYNPRKPRYARVMVLGLEMLLIGASYTFEKQFEFPDPNCREKQSRERCLDRTTFTGRNMCKWNENRGECKYNPPPEDSYRRPEHFFVLLVTTLVVFLMLVVLEESFDVVAKTDAFRIYLTRSAAQASSSGGAPPDVQQHPRASAEQRASFYKGRVSRTSFGFRGRPSRGESMVVVHGDRKVRYGAPPPASSSYGRHTLRRLPLVRKPKHIREEARERTPDVAIAVAARYEEIRTDVREASALQNVVGARRVQILYEIERDFVRKWGYSTDVKVLKANVYRVVLEALELARQWDDIIERIHDPDQVRRLVTEFARVASLSPVERKVYERTVREGFFDGDSNDDEDEDEHRENRKNRPVVTACALLLFSGFLFLPSLYLCVYATNVGRGETINWLVSTAFLVAILYALAIPLQIFLVRVVLPSLILDKLHHNPRLNAASYPFATPLPLDALDFLLDLRPELGPIVDDSEDRFVAELKRMKDHKEDIPLHILEEISTDMRWQRVAIVAAGLFLAGGLLALPQVVQDTIFGEIAMLAPLGAFYFLLNITGSKDDWNSAVLALVTLVLSAAFVVALSNLVAWLHNAILSARGARLRNRRVVTSSLESSVDNSAAAAAAAASSERDSSKHLVASSASESASATDPGDDDAAAAVNFDDSASDPGDDLVADHRSGDDA</sequence>
<evidence type="ECO:0000259" key="3">
    <source>
        <dbReference type="Pfam" id="PF02010"/>
    </source>
</evidence>
<feature type="region of interest" description="Disordered" evidence="1">
    <location>
        <begin position="2807"/>
        <end position="2863"/>
    </location>
</feature>
<name>A0AAD7XLL5_9STRA</name>
<feature type="transmembrane region" description="Helical" evidence="2">
    <location>
        <begin position="2201"/>
        <end position="2220"/>
    </location>
</feature>
<dbReference type="PANTHER" id="PTHR24216:SF65">
    <property type="entry name" value="PAXILLIN-LIKE PROTEIN 1"/>
    <property type="match status" value="1"/>
</dbReference>
<evidence type="ECO:0000313" key="5">
    <source>
        <dbReference type="Proteomes" id="UP001230188"/>
    </source>
</evidence>
<feature type="compositionally biased region" description="Basic and acidic residues" evidence="1">
    <location>
        <begin position="2854"/>
        <end position="2863"/>
    </location>
</feature>
<evidence type="ECO:0000313" key="4">
    <source>
        <dbReference type="EMBL" id="KAJ8602974.1"/>
    </source>
</evidence>
<feature type="compositionally biased region" description="Low complexity" evidence="1">
    <location>
        <begin position="2819"/>
        <end position="2830"/>
    </location>
</feature>
<dbReference type="PANTHER" id="PTHR24216">
    <property type="entry name" value="PAXILLIN-RELATED"/>
    <property type="match status" value="1"/>
</dbReference>
<keyword evidence="2" id="KW-1133">Transmembrane helix</keyword>
<keyword evidence="5" id="KW-1185">Reference proteome</keyword>
<accession>A0AAD7XLL5</accession>
<feature type="transmembrane region" description="Helical" evidence="2">
    <location>
        <begin position="2746"/>
        <end position="2770"/>
    </location>
</feature>
<dbReference type="PRINTS" id="PR01217">
    <property type="entry name" value="PRICHEXTENSN"/>
</dbReference>
<feature type="transmembrane region" description="Helical" evidence="2">
    <location>
        <begin position="2693"/>
        <end position="2710"/>
    </location>
</feature>
<feature type="transmembrane region" description="Helical" evidence="2">
    <location>
        <begin position="2589"/>
        <end position="2611"/>
    </location>
</feature>
<dbReference type="InterPro" id="IPR002859">
    <property type="entry name" value="PKD/REJ-like"/>
</dbReference>
<comment type="caution">
    <text evidence="4">The sequence shown here is derived from an EMBL/GenBank/DDBJ whole genome shotgun (WGS) entry which is preliminary data.</text>
</comment>
<proteinExistence type="predicted"/>
<feature type="transmembrane region" description="Helical" evidence="2">
    <location>
        <begin position="2716"/>
        <end position="2734"/>
    </location>
</feature>
<organism evidence="4 5">
    <name type="scientific">Chrysophaeum taylorii</name>
    <dbReference type="NCBI Taxonomy" id="2483200"/>
    <lineage>
        <taxon>Eukaryota</taxon>
        <taxon>Sar</taxon>
        <taxon>Stramenopiles</taxon>
        <taxon>Ochrophyta</taxon>
        <taxon>Pelagophyceae</taxon>
        <taxon>Pelagomonadales</taxon>
        <taxon>Pelagomonadaceae</taxon>
        <taxon>Chrysophaeum</taxon>
    </lineage>
</organism>
<feature type="region of interest" description="Disordered" evidence="1">
    <location>
        <begin position="2318"/>
        <end position="2340"/>
    </location>
</feature>
<dbReference type="Proteomes" id="UP001230188">
    <property type="component" value="Unassembled WGS sequence"/>
</dbReference>
<feature type="region of interest" description="Disordered" evidence="1">
    <location>
        <begin position="745"/>
        <end position="773"/>
    </location>
</feature>
<feature type="compositionally biased region" description="Low complexity" evidence="1">
    <location>
        <begin position="840"/>
        <end position="850"/>
    </location>
</feature>
<keyword evidence="2" id="KW-0812">Transmembrane</keyword>
<feature type="region of interest" description="Disordered" evidence="1">
    <location>
        <begin position="555"/>
        <end position="733"/>
    </location>
</feature>
<feature type="domain" description="PKD/REJ-like" evidence="3">
    <location>
        <begin position="1191"/>
        <end position="1660"/>
    </location>
</feature>
<keyword evidence="2" id="KW-0472">Membrane</keyword>
<gene>
    <name evidence="4" type="ORF">CTAYLR_001589</name>
</gene>